<feature type="non-terminal residue" evidence="2">
    <location>
        <position position="16"/>
    </location>
</feature>
<evidence type="ECO:0000313" key="3">
    <source>
        <dbReference type="Proteomes" id="UP000499080"/>
    </source>
</evidence>
<feature type="non-terminal residue" evidence="2">
    <location>
        <position position="1"/>
    </location>
</feature>
<dbReference type="EMBL" id="BGPR01025495">
    <property type="protein sequence ID" value="GBN94436.1"/>
    <property type="molecule type" value="Genomic_DNA"/>
</dbReference>
<gene>
    <name evidence="2" type="ORF">AVEN_158561-2_1</name>
    <name evidence="1" type="ORF">AVEN_66238-2_1</name>
</gene>
<proteinExistence type="predicted"/>
<evidence type="ECO:0000313" key="2">
    <source>
        <dbReference type="EMBL" id="GBN94438.1"/>
    </source>
</evidence>
<dbReference type="EMBL" id="BGPR01025496">
    <property type="protein sequence ID" value="GBN94438.1"/>
    <property type="molecule type" value="Genomic_DNA"/>
</dbReference>
<protein>
    <submittedName>
        <fullName evidence="2">Uncharacterized protein</fullName>
    </submittedName>
</protein>
<organism evidence="2 3">
    <name type="scientific">Araneus ventricosus</name>
    <name type="common">Orbweaver spider</name>
    <name type="synonym">Epeira ventricosa</name>
    <dbReference type="NCBI Taxonomy" id="182803"/>
    <lineage>
        <taxon>Eukaryota</taxon>
        <taxon>Metazoa</taxon>
        <taxon>Ecdysozoa</taxon>
        <taxon>Arthropoda</taxon>
        <taxon>Chelicerata</taxon>
        <taxon>Arachnida</taxon>
        <taxon>Araneae</taxon>
        <taxon>Araneomorphae</taxon>
        <taxon>Entelegynae</taxon>
        <taxon>Araneoidea</taxon>
        <taxon>Araneidae</taxon>
        <taxon>Araneus</taxon>
    </lineage>
</organism>
<sequence>ISCDEKAKFRLRDIFL</sequence>
<evidence type="ECO:0000313" key="1">
    <source>
        <dbReference type="EMBL" id="GBN94436.1"/>
    </source>
</evidence>
<keyword evidence="3" id="KW-1185">Reference proteome</keyword>
<accession>A0A4Y2T1E7</accession>
<dbReference type="AlphaFoldDB" id="A0A4Y2T1E7"/>
<reference evidence="2 3" key="1">
    <citation type="journal article" date="2019" name="Sci. Rep.">
        <title>Orb-weaving spider Araneus ventricosus genome elucidates the spidroin gene catalogue.</title>
        <authorList>
            <person name="Kono N."/>
            <person name="Nakamura H."/>
            <person name="Ohtoshi R."/>
            <person name="Moran D.A.P."/>
            <person name="Shinohara A."/>
            <person name="Yoshida Y."/>
            <person name="Fujiwara M."/>
            <person name="Mori M."/>
            <person name="Tomita M."/>
            <person name="Arakawa K."/>
        </authorList>
    </citation>
    <scope>NUCLEOTIDE SEQUENCE [LARGE SCALE GENOMIC DNA]</scope>
</reference>
<dbReference type="Proteomes" id="UP000499080">
    <property type="component" value="Unassembled WGS sequence"/>
</dbReference>
<name>A0A4Y2T1E7_ARAVE</name>
<comment type="caution">
    <text evidence="2">The sequence shown here is derived from an EMBL/GenBank/DDBJ whole genome shotgun (WGS) entry which is preliminary data.</text>
</comment>